<reference evidence="2 3" key="1">
    <citation type="journal article" date="2019" name="Commun. Biol.">
        <title>The bagworm genome reveals a unique fibroin gene that provides high tensile strength.</title>
        <authorList>
            <person name="Kono N."/>
            <person name="Nakamura H."/>
            <person name="Ohtoshi R."/>
            <person name="Tomita M."/>
            <person name="Numata K."/>
            <person name="Arakawa K."/>
        </authorList>
    </citation>
    <scope>NUCLEOTIDE SEQUENCE [LARGE SCALE GENOMIC DNA]</scope>
</reference>
<feature type="compositionally biased region" description="Polar residues" evidence="1">
    <location>
        <begin position="173"/>
        <end position="183"/>
    </location>
</feature>
<protein>
    <submittedName>
        <fullName evidence="2">Uncharacterized protein</fullName>
    </submittedName>
</protein>
<accession>A0A4C1UWT8</accession>
<sequence>MNNVEISDAVIEELVRLQNTPISSFEIENEELKLLLHNYCIHKQQTLNGKAASEPVEKFLLNIEKNGEAKRQMFISECESDISRFEKSIQRTPQENFALDYSKKNKTKVGGTGNNQRYINLTKVYEHLGPSLSRSLPGFHALTGCDFNPAFFKRDEAASNGNITDDDEDDDSSGQYRNWQNDENSNDLVDEYDE</sequence>
<dbReference type="EMBL" id="BGZK01000239">
    <property type="protein sequence ID" value="GBP30951.1"/>
    <property type="molecule type" value="Genomic_DNA"/>
</dbReference>
<proteinExistence type="predicted"/>
<dbReference type="AlphaFoldDB" id="A0A4C1UWT8"/>
<feature type="compositionally biased region" description="Acidic residues" evidence="1">
    <location>
        <begin position="184"/>
        <end position="194"/>
    </location>
</feature>
<dbReference type="OrthoDB" id="6781714at2759"/>
<gene>
    <name evidence="2" type="ORF">EVAR_28594_1</name>
</gene>
<feature type="region of interest" description="Disordered" evidence="1">
    <location>
        <begin position="158"/>
        <end position="194"/>
    </location>
</feature>
<comment type="caution">
    <text evidence="2">The sequence shown here is derived from an EMBL/GenBank/DDBJ whole genome shotgun (WGS) entry which is preliminary data.</text>
</comment>
<name>A0A4C1UWT8_EUMVA</name>
<organism evidence="2 3">
    <name type="scientific">Eumeta variegata</name>
    <name type="common">Bagworm moth</name>
    <name type="synonym">Eumeta japonica</name>
    <dbReference type="NCBI Taxonomy" id="151549"/>
    <lineage>
        <taxon>Eukaryota</taxon>
        <taxon>Metazoa</taxon>
        <taxon>Ecdysozoa</taxon>
        <taxon>Arthropoda</taxon>
        <taxon>Hexapoda</taxon>
        <taxon>Insecta</taxon>
        <taxon>Pterygota</taxon>
        <taxon>Neoptera</taxon>
        <taxon>Endopterygota</taxon>
        <taxon>Lepidoptera</taxon>
        <taxon>Glossata</taxon>
        <taxon>Ditrysia</taxon>
        <taxon>Tineoidea</taxon>
        <taxon>Psychidae</taxon>
        <taxon>Oiketicinae</taxon>
        <taxon>Eumeta</taxon>
    </lineage>
</organism>
<dbReference type="Proteomes" id="UP000299102">
    <property type="component" value="Unassembled WGS sequence"/>
</dbReference>
<evidence type="ECO:0000256" key="1">
    <source>
        <dbReference type="SAM" id="MobiDB-lite"/>
    </source>
</evidence>
<keyword evidence="3" id="KW-1185">Reference proteome</keyword>
<evidence type="ECO:0000313" key="3">
    <source>
        <dbReference type="Proteomes" id="UP000299102"/>
    </source>
</evidence>
<evidence type="ECO:0000313" key="2">
    <source>
        <dbReference type="EMBL" id="GBP30951.1"/>
    </source>
</evidence>